<keyword evidence="3 4" id="KW-0732">Signal</keyword>
<evidence type="ECO:0000313" key="6">
    <source>
        <dbReference type="EMBL" id="PLS00108.1"/>
    </source>
</evidence>
<name>A0A2N5GRD0_9BACI</name>
<comment type="caution">
    <text evidence="5">The sequence shown here is derived from an EMBL/GenBank/DDBJ whole genome shotgun (WGS) entry which is preliminary data.</text>
</comment>
<evidence type="ECO:0000256" key="2">
    <source>
        <dbReference type="ARBA" id="ARBA00022448"/>
    </source>
</evidence>
<dbReference type="RefSeq" id="WP_101575653.1">
    <property type="nucleotide sequence ID" value="NZ_PGVA01000004.1"/>
</dbReference>
<evidence type="ECO:0000313" key="7">
    <source>
        <dbReference type="Proteomes" id="UP000234951"/>
    </source>
</evidence>
<dbReference type="AlphaFoldDB" id="A0A2N5GRD0"/>
<keyword evidence="8" id="KW-1185">Reference proteome</keyword>
<organism evidence="5 7">
    <name type="scientific">Bacillus canaveralius</name>
    <dbReference type="NCBI Taxonomy" id="1403243"/>
    <lineage>
        <taxon>Bacteria</taxon>
        <taxon>Bacillati</taxon>
        <taxon>Bacillota</taxon>
        <taxon>Bacilli</taxon>
        <taxon>Bacillales</taxon>
        <taxon>Bacillaceae</taxon>
        <taxon>Bacillus</taxon>
    </lineage>
</organism>
<proteinExistence type="inferred from homology"/>
<keyword evidence="2" id="KW-0813">Transport</keyword>
<reference evidence="6 8" key="2">
    <citation type="submission" date="2017-12" db="EMBL/GenBank/DDBJ databases">
        <title>Comparative Functional Genomics of Dry Heat Resistant strains isolated from the Viking Spacecraft.</title>
        <authorList>
            <person name="Seuylemezian A."/>
            <person name="Cooper K."/>
            <person name="Vaishampayan P."/>
        </authorList>
    </citation>
    <scope>NUCLEOTIDE SEQUENCE [LARGE SCALE GENOMIC DNA]</scope>
    <source>
        <strain evidence="6 8">ATCC 29669</strain>
    </source>
</reference>
<dbReference type="Proteomes" id="UP000235114">
    <property type="component" value="Unassembled WGS sequence"/>
</dbReference>
<protein>
    <submittedName>
        <fullName evidence="5">ABC transporter substrate-binding protein</fullName>
    </submittedName>
</protein>
<dbReference type="CDD" id="cd14748">
    <property type="entry name" value="PBP2_UgpB"/>
    <property type="match status" value="1"/>
</dbReference>
<gene>
    <name evidence="5" type="ORF">CU635_02845</name>
    <name evidence="6" type="ORF">CVD25_04555</name>
</gene>
<dbReference type="GO" id="GO:0015768">
    <property type="term" value="P:maltose transport"/>
    <property type="evidence" value="ECO:0007669"/>
    <property type="project" value="TreeGrafter"/>
</dbReference>
<dbReference type="PROSITE" id="PS51257">
    <property type="entry name" value="PROKAR_LIPOPROTEIN"/>
    <property type="match status" value="1"/>
</dbReference>
<dbReference type="OrthoDB" id="9782846at2"/>
<evidence type="ECO:0000256" key="4">
    <source>
        <dbReference type="SAM" id="SignalP"/>
    </source>
</evidence>
<evidence type="ECO:0000313" key="8">
    <source>
        <dbReference type="Proteomes" id="UP000235114"/>
    </source>
</evidence>
<dbReference type="SUPFAM" id="SSF53850">
    <property type="entry name" value="Periplasmic binding protein-like II"/>
    <property type="match status" value="1"/>
</dbReference>
<dbReference type="PANTHER" id="PTHR30061">
    <property type="entry name" value="MALTOSE-BINDING PERIPLASMIC PROTEIN"/>
    <property type="match status" value="1"/>
</dbReference>
<evidence type="ECO:0000256" key="3">
    <source>
        <dbReference type="ARBA" id="ARBA00022729"/>
    </source>
</evidence>
<evidence type="ECO:0000313" key="5">
    <source>
        <dbReference type="EMBL" id="PLR85989.1"/>
    </source>
</evidence>
<dbReference type="GO" id="GO:0055052">
    <property type="term" value="C:ATP-binding cassette (ABC) transporter complex, substrate-binding subunit-containing"/>
    <property type="evidence" value="ECO:0007669"/>
    <property type="project" value="TreeGrafter"/>
</dbReference>
<dbReference type="PANTHER" id="PTHR30061:SF50">
    <property type="entry name" value="MALTOSE_MALTODEXTRIN-BINDING PERIPLASMIC PROTEIN"/>
    <property type="match status" value="1"/>
</dbReference>
<dbReference type="GO" id="GO:0042956">
    <property type="term" value="P:maltodextrin transmembrane transport"/>
    <property type="evidence" value="ECO:0007669"/>
    <property type="project" value="TreeGrafter"/>
</dbReference>
<dbReference type="EMBL" id="PGVD01000013">
    <property type="protein sequence ID" value="PLS00108.1"/>
    <property type="molecule type" value="Genomic_DNA"/>
</dbReference>
<dbReference type="Proteomes" id="UP000234951">
    <property type="component" value="Unassembled WGS sequence"/>
</dbReference>
<dbReference type="GO" id="GO:1901982">
    <property type="term" value="F:maltose binding"/>
    <property type="evidence" value="ECO:0007669"/>
    <property type="project" value="TreeGrafter"/>
</dbReference>
<sequence length="422" mass="46012">MRSKKWMASLGITSMLAASILAGCNGSDDTSKSGSNGESGSGEKVEVTLAGWGGNPTEEKLLKQTISDFEEKHPNIDVKLEIISEQYMDVIKTRLIGGEGPDVFYLDAFEAPGLIQTGVIEPLDGYVTEEFDVDDFEKPLLDAFKVDGQTYGFPKDYSTLALFYNKKMLEEAGVEVPKTWDELREAAKKLTKDGVYGFGVAPELARMFWLAESGGGDVVKDGKANFASPEVVEALQPIIEMHNADKSSVEPKEVGVTWGGEMFGQGKAAMVIEGNWAIPYLADTFPDIEYATAELPTVNGEKSTMAYDVAYVMNAASEKKEASWELLSYLTGKEGMETWTSLGYALPSRKSVAEKLGFDKDELRAPLVAGASYATVWSEGANLPIIVNNFNNQFLSAFLGDRPLDEALEEAQKQANNEIESQ</sequence>
<comment type="similarity">
    <text evidence="1">Belongs to the bacterial solute-binding protein 1 family.</text>
</comment>
<dbReference type="Gene3D" id="3.40.190.10">
    <property type="entry name" value="Periplasmic binding protein-like II"/>
    <property type="match status" value="1"/>
</dbReference>
<feature type="signal peptide" evidence="4">
    <location>
        <begin position="1"/>
        <end position="23"/>
    </location>
</feature>
<dbReference type="InterPro" id="IPR006059">
    <property type="entry name" value="SBP"/>
</dbReference>
<accession>A0A2N5GRD0</accession>
<evidence type="ECO:0000256" key="1">
    <source>
        <dbReference type="ARBA" id="ARBA00008520"/>
    </source>
</evidence>
<dbReference type="EMBL" id="PGVA01000004">
    <property type="protein sequence ID" value="PLR85989.1"/>
    <property type="molecule type" value="Genomic_DNA"/>
</dbReference>
<feature type="chain" id="PRO_5038383046" evidence="4">
    <location>
        <begin position="24"/>
        <end position="422"/>
    </location>
</feature>
<dbReference type="Pfam" id="PF01547">
    <property type="entry name" value="SBP_bac_1"/>
    <property type="match status" value="1"/>
</dbReference>
<reference evidence="5 7" key="1">
    <citation type="submission" date="2017-11" db="EMBL/GenBank/DDBJ databases">
        <title>Comparitive Functional Genomics of Dry Heat Resistant strains isolated from the Viking Spacecraft.</title>
        <authorList>
            <person name="Seuylemezian A."/>
            <person name="Cooper K."/>
            <person name="Vaishampayan P."/>
        </authorList>
    </citation>
    <scope>NUCLEOTIDE SEQUENCE [LARGE SCALE GENOMIC DNA]</scope>
    <source>
        <strain evidence="5 7">M4.6</strain>
    </source>
</reference>